<proteinExistence type="predicted"/>
<gene>
    <name evidence="2" type="ORF">CTI12_AA280340</name>
</gene>
<keyword evidence="1" id="KW-0472">Membrane</keyword>
<dbReference type="EMBL" id="PKPP01003074">
    <property type="protein sequence ID" value="PWA71501.1"/>
    <property type="molecule type" value="Genomic_DNA"/>
</dbReference>
<dbReference type="PANTHER" id="PTHR36074">
    <property type="entry name" value="ISOPENTENYL-DIPHOSPHATE DELTA-ISOMERASE"/>
    <property type="match status" value="1"/>
</dbReference>
<name>A0A2U1NDE8_ARTAN</name>
<sequence length="453" mass="49598">MSFLMDVIAPSLKGQMVSSTAGGLFSATLAASPAAAVAASIPFAYRPFFGVDGRRLASCDAGPTSPIFTEDYLTGLRTASETLYRHDTLNYINKECSIEHKPLFSAFTMKPFALTIIKSFLCNYLPLLPLLLPNVEDDDNDFELDSSDERHVDLVVPFKKSVKDILRETSGVITRCVLERFVVHHCPQRAAWKLLKDVPKSALRKSHRRMPFYTCTFCVGRTTFIGHFLGVAASWLVQVGIECYRCVRDIVKSKNEGEDVDVVVDKGERAKILGKRVCNVTVRCGVSLVFASVGAGIGATLFRPTTGQSIGCQLDVPKSALRKSHRRMPFYTCTFCVGRTTFIGHFLGVAASWLVQVGIECYRCVRDIVKSKNEGEDVDVVVDKGERAKILGKRVCNVTVRYGVSLVFASVGAGIGATLFRPTTGQSIGCQLGEMAGPIIMSLCLANVPYFEL</sequence>
<feature type="transmembrane region" description="Helical" evidence="1">
    <location>
        <begin position="402"/>
        <end position="420"/>
    </location>
</feature>
<dbReference type="STRING" id="35608.A0A2U1NDE8"/>
<dbReference type="Proteomes" id="UP000245207">
    <property type="component" value="Unassembled WGS sequence"/>
</dbReference>
<keyword evidence="3" id="KW-1185">Reference proteome</keyword>
<keyword evidence="1" id="KW-0812">Transmembrane</keyword>
<protein>
    <submittedName>
        <fullName evidence="2">Uncharacterized protein</fullName>
    </submittedName>
</protein>
<accession>A0A2U1NDE8</accession>
<comment type="caution">
    <text evidence="2">The sequence shown here is derived from an EMBL/GenBank/DDBJ whole genome shotgun (WGS) entry which is preliminary data.</text>
</comment>
<dbReference type="OrthoDB" id="1925570at2759"/>
<organism evidence="2 3">
    <name type="scientific">Artemisia annua</name>
    <name type="common">Sweet wormwood</name>
    <dbReference type="NCBI Taxonomy" id="35608"/>
    <lineage>
        <taxon>Eukaryota</taxon>
        <taxon>Viridiplantae</taxon>
        <taxon>Streptophyta</taxon>
        <taxon>Embryophyta</taxon>
        <taxon>Tracheophyta</taxon>
        <taxon>Spermatophyta</taxon>
        <taxon>Magnoliopsida</taxon>
        <taxon>eudicotyledons</taxon>
        <taxon>Gunneridae</taxon>
        <taxon>Pentapetalae</taxon>
        <taxon>asterids</taxon>
        <taxon>campanulids</taxon>
        <taxon>Asterales</taxon>
        <taxon>Asteraceae</taxon>
        <taxon>Asteroideae</taxon>
        <taxon>Anthemideae</taxon>
        <taxon>Artemisiinae</taxon>
        <taxon>Artemisia</taxon>
    </lineage>
</organism>
<dbReference type="PANTHER" id="PTHR36074:SF1">
    <property type="entry name" value="ISOPENTENYL-DIPHOSPHATE DELTA-ISOMERASE"/>
    <property type="match status" value="1"/>
</dbReference>
<evidence type="ECO:0000313" key="2">
    <source>
        <dbReference type="EMBL" id="PWA71501.1"/>
    </source>
</evidence>
<keyword evidence="1" id="KW-1133">Transmembrane helix</keyword>
<dbReference type="AlphaFoldDB" id="A0A2U1NDE8"/>
<evidence type="ECO:0000256" key="1">
    <source>
        <dbReference type="SAM" id="Phobius"/>
    </source>
</evidence>
<evidence type="ECO:0000313" key="3">
    <source>
        <dbReference type="Proteomes" id="UP000245207"/>
    </source>
</evidence>
<reference evidence="2 3" key="1">
    <citation type="journal article" date="2018" name="Mol. Plant">
        <title>The genome of Artemisia annua provides insight into the evolution of Asteraceae family and artemisinin biosynthesis.</title>
        <authorList>
            <person name="Shen Q."/>
            <person name="Zhang L."/>
            <person name="Liao Z."/>
            <person name="Wang S."/>
            <person name="Yan T."/>
            <person name="Shi P."/>
            <person name="Liu M."/>
            <person name="Fu X."/>
            <person name="Pan Q."/>
            <person name="Wang Y."/>
            <person name="Lv Z."/>
            <person name="Lu X."/>
            <person name="Zhang F."/>
            <person name="Jiang W."/>
            <person name="Ma Y."/>
            <person name="Chen M."/>
            <person name="Hao X."/>
            <person name="Li L."/>
            <person name="Tang Y."/>
            <person name="Lv G."/>
            <person name="Zhou Y."/>
            <person name="Sun X."/>
            <person name="Brodelius P.E."/>
            <person name="Rose J.K.C."/>
            <person name="Tang K."/>
        </authorList>
    </citation>
    <scope>NUCLEOTIDE SEQUENCE [LARGE SCALE GENOMIC DNA]</scope>
    <source>
        <strain evidence="3">cv. Huhao1</strain>
        <tissue evidence="2">Leaf</tissue>
    </source>
</reference>